<dbReference type="PANTHER" id="PTHR30146">
    <property type="entry name" value="LACI-RELATED TRANSCRIPTIONAL REPRESSOR"/>
    <property type="match status" value="1"/>
</dbReference>
<gene>
    <name evidence="5" type="ORF">J2S49_001417</name>
</gene>
<dbReference type="PROSITE" id="PS50932">
    <property type="entry name" value="HTH_LACI_2"/>
    <property type="match status" value="1"/>
</dbReference>
<evidence type="ECO:0000313" key="6">
    <source>
        <dbReference type="Proteomes" id="UP001235966"/>
    </source>
</evidence>
<keyword evidence="6" id="KW-1185">Reference proteome</keyword>
<evidence type="ECO:0000313" key="5">
    <source>
        <dbReference type="EMBL" id="MDP9801341.1"/>
    </source>
</evidence>
<sequence>MSGDKRATIYDVAKVAGVSPSTVSRAFSNPARVSSDTTAKIFEAARALGFRQSGSSYPAHSHHSSILCFVMADVTNPVFATMLEGFQRAAHQANYGVVVINSDENVAIEEKTIRKMLPQVDGIALAGSRLTPAAILAIEKTKPLVLLNRFLDGHTCVLPDTSGGIGDVCRYLAELGHKELLYLSGPKLSWANGMRWRSAQEKCHEYGITLRHTPNLSPRLLGGIDGAHLWMQHPTTAVLAYNDMMAMGFIKEVMSEGYSVPGDVSVVGIDDSVMSSFSDPTISSLSSGSYDVGRKAAKSLIWQIANHANRERKTLIVPMEFAERESTGEAKK</sequence>
<protein>
    <submittedName>
        <fullName evidence="5">LacI family transcriptional regulator</fullName>
    </submittedName>
</protein>
<comment type="caution">
    <text evidence="5">The sequence shown here is derived from an EMBL/GenBank/DDBJ whole genome shotgun (WGS) entry which is preliminary data.</text>
</comment>
<dbReference type="Gene3D" id="3.40.50.2300">
    <property type="match status" value="2"/>
</dbReference>
<evidence type="ECO:0000256" key="3">
    <source>
        <dbReference type="ARBA" id="ARBA00023163"/>
    </source>
</evidence>
<dbReference type="SUPFAM" id="SSF47413">
    <property type="entry name" value="lambda repressor-like DNA-binding domains"/>
    <property type="match status" value="1"/>
</dbReference>
<dbReference type="CDD" id="cd06267">
    <property type="entry name" value="PBP1_LacI_sugar_binding-like"/>
    <property type="match status" value="1"/>
</dbReference>
<dbReference type="RefSeq" id="WP_307014661.1">
    <property type="nucleotide sequence ID" value="NZ_JAUSQW010000001.1"/>
</dbReference>
<accession>A0ABT9NC92</accession>
<dbReference type="InterPro" id="IPR028082">
    <property type="entry name" value="Peripla_BP_I"/>
</dbReference>
<keyword evidence="2" id="KW-0238">DNA-binding</keyword>
<evidence type="ECO:0000256" key="2">
    <source>
        <dbReference type="ARBA" id="ARBA00023125"/>
    </source>
</evidence>
<keyword evidence="1" id="KW-0805">Transcription regulation</keyword>
<dbReference type="EMBL" id="JAUSQW010000001">
    <property type="protein sequence ID" value="MDP9801341.1"/>
    <property type="molecule type" value="Genomic_DNA"/>
</dbReference>
<dbReference type="Pfam" id="PF13377">
    <property type="entry name" value="Peripla_BP_3"/>
    <property type="match status" value="1"/>
</dbReference>
<dbReference type="InterPro" id="IPR000843">
    <property type="entry name" value="HTH_LacI"/>
</dbReference>
<dbReference type="InterPro" id="IPR010982">
    <property type="entry name" value="Lambda_DNA-bd_dom_sf"/>
</dbReference>
<dbReference type="SUPFAM" id="SSF53822">
    <property type="entry name" value="Periplasmic binding protein-like I"/>
    <property type="match status" value="1"/>
</dbReference>
<reference evidence="5 6" key="1">
    <citation type="submission" date="2023-07" db="EMBL/GenBank/DDBJ databases">
        <title>Sequencing the genomes of 1000 actinobacteria strains.</title>
        <authorList>
            <person name="Klenk H.-P."/>
        </authorList>
    </citation>
    <scope>NUCLEOTIDE SEQUENCE [LARGE SCALE GENOMIC DNA]</scope>
    <source>
        <strain evidence="5 6">DSM 102162</strain>
    </source>
</reference>
<evidence type="ECO:0000259" key="4">
    <source>
        <dbReference type="PROSITE" id="PS50932"/>
    </source>
</evidence>
<evidence type="ECO:0000256" key="1">
    <source>
        <dbReference type="ARBA" id="ARBA00023015"/>
    </source>
</evidence>
<dbReference type="PANTHER" id="PTHR30146:SF109">
    <property type="entry name" value="HTH-TYPE TRANSCRIPTIONAL REGULATOR GALS"/>
    <property type="match status" value="1"/>
</dbReference>
<dbReference type="Proteomes" id="UP001235966">
    <property type="component" value="Unassembled WGS sequence"/>
</dbReference>
<dbReference type="SMART" id="SM00354">
    <property type="entry name" value="HTH_LACI"/>
    <property type="match status" value="1"/>
</dbReference>
<feature type="domain" description="HTH lacI-type" evidence="4">
    <location>
        <begin position="7"/>
        <end position="51"/>
    </location>
</feature>
<name>A0ABT9NC92_9ACTO</name>
<dbReference type="CDD" id="cd01392">
    <property type="entry name" value="HTH_LacI"/>
    <property type="match status" value="1"/>
</dbReference>
<dbReference type="Pfam" id="PF00356">
    <property type="entry name" value="LacI"/>
    <property type="match status" value="1"/>
</dbReference>
<proteinExistence type="predicted"/>
<dbReference type="Gene3D" id="1.10.260.40">
    <property type="entry name" value="lambda repressor-like DNA-binding domains"/>
    <property type="match status" value="1"/>
</dbReference>
<keyword evidence="3" id="KW-0804">Transcription</keyword>
<organism evidence="5 6">
    <name type="scientific">Arcanobacterium wilhelmae</name>
    <dbReference type="NCBI Taxonomy" id="1803177"/>
    <lineage>
        <taxon>Bacteria</taxon>
        <taxon>Bacillati</taxon>
        <taxon>Actinomycetota</taxon>
        <taxon>Actinomycetes</taxon>
        <taxon>Actinomycetales</taxon>
        <taxon>Actinomycetaceae</taxon>
        <taxon>Arcanobacterium</taxon>
    </lineage>
</organism>
<dbReference type="InterPro" id="IPR046335">
    <property type="entry name" value="LacI/GalR-like_sensor"/>
</dbReference>